<dbReference type="OrthoDB" id="9789502at2"/>
<accession>A0A2Z3HAW4</accession>
<protein>
    <submittedName>
        <fullName evidence="2">Uma2 family endonuclease</fullName>
    </submittedName>
</protein>
<feature type="domain" description="Putative restriction endonuclease" evidence="1">
    <location>
        <begin position="18"/>
        <end position="176"/>
    </location>
</feature>
<reference evidence="2 3" key="1">
    <citation type="submission" date="2018-01" db="EMBL/GenBank/DDBJ databases">
        <title>G. obscuriglobus.</title>
        <authorList>
            <person name="Franke J."/>
            <person name="Blomberg W."/>
            <person name="Selmecki A."/>
        </authorList>
    </citation>
    <scope>NUCLEOTIDE SEQUENCE [LARGE SCALE GENOMIC DNA]</scope>
    <source>
        <strain evidence="2 3">DSM 5831</strain>
    </source>
</reference>
<evidence type="ECO:0000313" key="3">
    <source>
        <dbReference type="Proteomes" id="UP000245802"/>
    </source>
</evidence>
<dbReference type="CDD" id="cd06260">
    <property type="entry name" value="DUF820-like"/>
    <property type="match status" value="1"/>
</dbReference>
<keyword evidence="3" id="KW-1185">Reference proteome</keyword>
<dbReference type="KEGG" id="gog:C1280_29180"/>
<dbReference type="InterPro" id="IPR011335">
    <property type="entry name" value="Restrct_endonuc-II-like"/>
</dbReference>
<dbReference type="RefSeq" id="WP_010049819.1">
    <property type="nucleotide sequence ID" value="NZ_CP025958.1"/>
</dbReference>
<keyword evidence="2" id="KW-0378">Hydrolase</keyword>
<dbReference type="Gene3D" id="3.90.1570.10">
    <property type="entry name" value="tt1808, chain A"/>
    <property type="match status" value="1"/>
</dbReference>
<dbReference type="InterPro" id="IPR008538">
    <property type="entry name" value="Uma2"/>
</dbReference>
<keyword evidence="2" id="KW-0255">Endonuclease</keyword>
<dbReference type="Proteomes" id="UP000245802">
    <property type="component" value="Chromosome"/>
</dbReference>
<sequence>MSTKPPSTGVRTFRFNCEQYHRLGALGFFDGKRVELIRGEIVEMSPINWPHQLGKIKLTRALEAAFTGIGWINEQGPLAIGDSEPQPDVAVIAGQPEDYADHPRTALLVAEISDTTLSEDTTTKAELYATAGIADYWVLDVVGRELHVFRDPRPLPAGLGATAYHAHHVFGPTDRVSPLAAPGATILVADLLP</sequence>
<dbReference type="Pfam" id="PF05685">
    <property type="entry name" value="Uma2"/>
    <property type="match status" value="1"/>
</dbReference>
<organism evidence="2 3">
    <name type="scientific">Gemmata obscuriglobus</name>
    <dbReference type="NCBI Taxonomy" id="114"/>
    <lineage>
        <taxon>Bacteria</taxon>
        <taxon>Pseudomonadati</taxon>
        <taxon>Planctomycetota</taxon>
        <taxon>Planctomycetia</taxon>
        <taxon>Gemmatales</taxon>
        <taxon>Gemmataceae</taxon>
        <taxon>Gemmata</taxon>
    </lineage>
</organism>
<keyword evidence="2" id="KW-0540">Nuclease</keyword>
<dbReference type="GO" id="GO:0004519">
    <property type="term" value="F:endonuclease activity"/>
    <property type="evidence" value="ECO:0007669"/>
    <property type="project" value="UniProtKB-KW"/>
</dbReference>
<evidence type="ECO:0000313" key="2">
    <source>
        <dbReference type="EMBL" id="AWM40657.1"/>
    </source>
</evidence>
<dbReference type="AlphaFoldDB" id="A0A2Z3HAW4"/>
<name>A0A2Z3HAW4_9BACT</name>
<dbReference type="SUPFAM" id="SSF52980">
    <property type="entry name" value="Restriction endonuclease-like"/>
    <property type="match status" value="1"/>
</dbReference>
<evidence type="ECO:0000259" key="1">
    <source>
        <dbReference type="Pfam" id="PF05685"/>
    </source>
</evidence>
<gene>
    <name evidence="2" type="ORF">C1280_29180</name>
</gene>
<dbReference type="EMBL" id="CP025958">
    <property type="protein sequence ID" value="AWM40657.1"/>
    <property type="molecule type" value="Genomic_DNA"/>
</dbReference>
<proteinExistence type="predicted"/>
<dbReference type="PANTHER" id="PTHR35400">
    <property type="entry name" value="SLR1083 PROTEIN"/>
    <property type="match status" value="1"/>
</dbReference>
<dbReference type="PANTHER" id="PTHR35400:SF1">
    <property type="entry name" value="SLR1083 PROTEIN"/>
    <property type="match status" value="1"/>
</dbReference>
<dbReference type="InterPro" id="IPR012296">
    <property type="entry name" value="Nuclease_put_TT1808"/>
</dbReference>